<dbReference type="AlphaFoldDB" id="A0ABD3TY35"/>
<proteinExistence type="predicted"/>
<comment type="caution">
    <text evidence="1">The sequence shown here is derived from an EMBL/GenBank/DDBJ whole genome shotgun (WGS) entry which is preliminary data.</text>
</comment>
<keyword evidence="2" id="KW-1185">Reference proteome</keyword>
<protein>
    <submittedName>
        <fullName evidence="1">Uncharacterized protein</fullName>
    </submittedName>
</protein>
<evidence type="ECO:0000313" key="2">
    <source>
        <dbReference type="Proteomes" id="UP001634393"/>
    </source>
</evidence>
<name>A0ABD3TY35_9LAMI</name>
<dbReference type="EMBL" id="JBJXBP010000003">
    <property type="protein sequence ID" value="KAL3840903.1"/>
    <property type="molecule type" value="Genomic_DNA"/>
</dbReference>
<accession>A0ABD3TY35</accession>
<evidence type="ECO:0000313" key="1">
    <source>
        <dbReference type="EMBL" id="KAL3840903.1"/>
    </source>
</evidence>
<organism evidence="1 2">
    <name type="scientific">Penstemon smallii</name>
    <dbReference type="NCBI Taxonomy" id="265156"/>
    <lineage>
        <taxon>Eukaryota</taxon>
        <taxon>Viridiplantae</taxon>
        <taxon>Streptophyta</taxon>
        <taxon>Embryophyta</taxon>
        <taxon>Tracheophyta</taxon>
        <taxon>Spermatophyta</taxon>
        <taxon>Magnoliopsida</taxon>
        <taxon>eudicotyledons</taxon>
        <taxon>Gunneridae</taxon>
        <taxon>Pentapetalae</taxon>
        <taxon>asterids</taxon>
        <taxon>lamiids</taxon>
        <taxon>Lamiales</taxon>
        <taxon>Plantaginaceae</taxon>
        <taxon>Cheloneae</taxon>
        <taxon>Penstemon</taxon>
    </lineage>
</organism>
<gene>
    <name evidence="1" type="ORF">ACJIZ3_025494</name>
</gene>
<dbReference type="PANTHER" id="PTHR33132:SF144">
    <property type="entry name" value="SERINE-RICH PROTEIN-LIKE PROTEIN"/>
    <property type="match status" value="1"/>
</dbReference>
<reference evidence="1 2" key="1">
    <citation type="submission" date="2024-12" db="EMBL/GenBank/DDBJ databases">
        <title>The unique morphological basis and parallel evolutionary history of personate flowers in Penstemon.</title>
        <authorList>
            <person name="Depatie T.H."/>
            <person name="Wessinger C.A."/>
        </authorList>
    </citation>
    <scope>NUCLEOTIDE SEQUENCE [LARGE SCALE GENOMIC DNA]</scope>
    <source>
        <strain evidence="1">WTNN_2</strain>
        <tissue evidence="1">Leaf</tissue>
    </source>
</reference>
<sequence>MCYRVAYRHGVYNLVSPSGQLVAAAVEEAARQHQRVNTGGGLANGSGGGGGTTKACLCSPTNHPGSFRCRKHHGQYQWVSRLGSKLSYSICTRNSKKIYMVMRDEQHSV</sequence>
<dbReference type="PANTHER" id="PTHR33132">
    <property type="entry name" value="OSJNBB0118P14.9 PROTEIN"/>
    <property type="match status" value="1"/>
</dbReference>
<dbReference type="Proteomes" id="UP001634393">
    <property type="component" value="Unassembled WGS sequence"/>
</dbReference>